<dbReference type="EMBL" id="PQFF01000402">
    <property type="protein sequence ID" value="RHZ52596.1"/>
    <property type="molecule type" value="Genomic_DNA"/>
</dbReference>
<dbReference type="Proteomes" id="UP000266861">
    <property type="component" value="Unassembled WGS sequence"/>
</dbReference>
<reference evidence="2 3" key="1">
    <citation type="submission" date="2018-08" db="EMBL/GenBank/DDBJ databases">
        <title>Genome and evolution of the arbuscular mycorrhizal fungus Diversispora epigaea (formerly Glomus versiforme) and its bacterial endosymbionts.</title>
        <authorList>
            <person name="Sun X."/>
            <person name="Fei Z."/>
            <person name="Harrison M."/>
        </authorList>
    </citation>
    <scope>NUCLEOTIDE SEQUENCE [LARGE SCALE GENOMIC DNA]</scope>
    <source>
        <strain evidence="2 3">IT104</strain>
    </source>
</reference>
<organism evidence="2 3">
    <name type="scientific">Diversispora epigaea</name>
    <dbReference type="NCBI Taxonomy" id="1348612"/>
    <lineage>
        <taxon>Eukaryota</taxon>
        <taxon>Fungi</taxon>
        <taxon>Fungi incertae sedis</taxon>
        <taxon>Mucoromycota</taxon>
        <taxon>Glomeromycotina</taxon>
        <taxon>Glomeromycetes</taxon>
        <taxon>Diversisporales</taxon>
        <taxon>Diversisporaceae</taxon>
        <taxon>Diversispora</taxon>
    </lineage>
</organism>
<feature type="coiled-coil region" evidence="1">
    <location>
        <begin position="108"/>
        <end position="135"/>
    </location>
</feature>
<evidence type="ECO:0000256" key="1">
    <source>
        <dbReference type="SAM" id="Coils"/>
    </source>
</evidence>
<gene>
    <name evidence="2" type="ORF">Glove_460g64</name>
</gene>
<name>A0A397GT30_9GLOM</name>
<keyword evidence="3" id="KW-1185">Reference proteome</keyword>
<dbReference type="AlphaFoldDB" id="A0A397GT30"/>
<sequence length="206" mass="23442">MLAGIWKAHKIGIRIGNHDLQRDCLASAASLFASAGKNNYTTAITHYLSILAKYPRLDQTLHEVGAFKLPSDNNLTQDTPICFAFDETLETYGVQFIKQNITGNVINKSTLKRNIKAAQSERERINLLLNEYLEDTSVSHSQRAVNSRKEAMWKLVDNLIEIFNIQNPLEHPIFHNYTPSELNEKGFEKLSACYSDGLERIQKIYL</sequence>
<evidence type="ECO:0000313" key="3">
    <source>
        <dbReference type="Proteomes" id="UP000266861"/>
    </source>
</evidence>
<accession>A0A397GT30</accession>
<protein>
    <submittedName>
        <fullName evidence="2">Uncharacterized protein</fullName>
    </submittedName>
</protein>
<evidence type="ECO:0000313" key="2">
    <source>
        <dbReference type="EMBL" id="RHZ52596.1"/>
    </source>
</evidence>
<keyword evidence="1" id="KW-0175">Coiled coil</keyword>
<comment type="caution">
    <text evidence="2">The sequence shown here is derived from an EMBL/GenBank/DDBJ whole genome shotgun (WGS) entry which is preliminary data.</text>
</comment>
<dbReference type="OrthoDB" id="2427988at2759"/>
<proteinExistence type="predicted"/>